<feature type="region of interest" description="Disordered" evidence="3">
    <location>
        <begin position="793"/>
        <end position="814"/>
    </location>
</feature>
<proteinExistence type="predicted"/>
<name>A0A4R6ZA00_9GAMM</name>
<reference evidence="5 6" key="1">
    <citation type="submission" date="2019-03" db="EMBL/GenBank/DDBJ databases">
        <title>Genomic Encyclopedia of Type Strains, Phase IV (KMG-IV): sequencing the most valuable type-strain genomes for metagenomic binning, comparative biology and taxonomic classification.</title>
        <authorList>
            <person name="Goeker M."/>
        </authorList>
    </citation>
    <scope>NUCLEOTIDE SEQUENCE [LARGE SCALE GENOMIC DNA]</scope>
    <source>
        <strain evidence="5 6">DSM 21667</strain>
    </source>
</reference>
<dbReference type="Gene3D" id="1.25.40.10">
    <property type="entry name" value="Tetratricopeptide repeat domain"/>
    <property type="match status" value="2"/>
</dbReference>
<protein>
    <submittedName>
        <fullName evidence="5">DNA-binding winged helix-turn-helix (WHTH) protein</fullName>
    </submittedName>
</protein>
<dbReference type="GO" id="GO:0000160">
    <property type="term" value="P:phosphorelay signal transduction system"/>
    <property type="evidence" value="ECO:0007669"/>
    <property type="project" value="InterPro"/>
</dbReference>
<dbReference type="GO" id="GO:0006355">
    <property type="term" value="P:regulation of DNA-templated transcription"/>
    <property type="evidence" value="ECO:0007669"/>
    <property type="project" value="InterPro"/>
</dbReference>
<dbReference type="EMBL" id="SNZH01000001">
    <property type="protein sequence ID" value="TDR48642.1"/>
    <property type="molecule type" value="Genomic_DNA"/>
</dbReference>
<dbReference type="PROSITE" id="PS51755">
    <property type="entry name" value="OMPR_PHOB"/>
    <property type="match status" value="1"/>
</dbReference>
<dbReference type="SMART" id="SM00862">
    <property type="entry name" value="Trans_reg_C"/>
    <property type="match status" value="1"/>
</dbReference>
<keyword evidence="6" id="KW-1185">Reference proteome</keyword>
<sequence>MVARRLGYARPGLPASGCPIGRYYAPHNGSIGMRKIYRFAGSTLDSATRELVHGTQRQLLPPRMFECLSWLIEHRDRAVGRDELLAAVWGQVDADANVLVQVIARLRRLIDADGADSAIRTVPRFGYRWVLPTQIDSSEAADAVAPAAPVPPPRANWLYLRWALLLVLALLFAVQQPPRPAPSAQAYSLRALVLPARIDASADHAWLRLGLMALAIERLRTAGQAVVPADNVVALTRGLDLVSGAAAIDANIAEAWPHSGVVQLSAQQREGHWRVQAALLREGAASLHSEASHADVLEAARNATDGLARLLGHIPPTADTATGDGLLQVEAAALAGHSDEAFALLDRVDEAGRQNPEYRYQRAWSTFLAGQLDQAATEFQGLLAQLSAADAPVLRARALNGLANVYYQRGDFAAQRAAADEAIALLQAEDAPVELGRALMGRAVAQVRQNAIDAARRDFQLARVALESGGDRLGMARADLALGVVYKRQGRFGEARALFQGALLNLGALRDVHDELLACVHLLETHLQLLEPADALALEPRLRNLIERAPDSAARSLAQLTRLEVLQANGRLGEVRAGLALLCPVQAAQGCAQHPWRLQLAALRVQLEGNAPVALQELADSLQPASADASARKPGGRDQGRAWLLLLRERLTRDAADAERVLARMQAWADADPAPETPVYATLARAELAAARGNATAARSAFERALATADANQTPSDLLAIAQPYVAWLLAQGNAAEAGVVAGRVAAWARADFAAALVQLRVQAALGRPAAWQAALLQAQALAGERAIPAELSRPPQRAAAAADLPTPSHTPAR</sequence>
<dbReference type="GO" id="GO:0003677">
    <property type="term" value="F:DNA binding"/>
    <property type="evidence" value="ECO:0007669"/>
    <property type="project" value="UniProtKB-UniRule"/>
</dbReference>
<evidence type="ECO:0000313" key="6">
    <source>
        <dbReference type="Proteomes" id="UP000295293"/>
    </source>
</evidence>
<comment type="caution">
    <text evidence="5">The sequence shown here is derived from an EMBL/GenBank/DDBJ whole genome shotgun (WGS) entry which is preliminary data.</text>
</comment>
<evidence type="ECO:0000256" key="3">
    <source>
        <dbReference type="SAM" id="MobiDB-lite"/>
    </source>
</evidence>
<dbReference type="SUPFAM" id="SSF48452">
    <property type="entry name" value="TPR-like"/>
    <property type="match status" value="1"/>
</dbReference>
<dbReference type="Proteomes" id="UP000295293">
    <property type="component" value="Unassembled WGS sequence"/>
</dbReference>
<dbReference type="Pfam" id="PF00486">
    <property type="entry name" value="Trans_reg_C"/>
    <property type="match status" value="1"/>
</dbReference>
<dbReference type="InterPro" id="IPR001867">
    <property type="entry name" value="OmpR/PhoB-type_DNA-bd"/>
</dbReference>
<dbReference type="InterPro" id="IPR036388">
    <property type="entry name" value="WH-like_DNA-bd_sf"/>
</dbReference>
<evidence type="ECO:0000313" key="5">
    <source>
        <dbReference type="EMBL" id="TDR48642.1"/>
    </source>
</evidence>
<dbReference type="AlphaFoldDB" id="A0A4R6ZA00"/>
<dbReference type="CDD" id="cd00383">
    <property type="entry name" value="trans_reg_C"/>
    <property type="match status" value="1"/>
</dbReference>
<evidence type="ECO:0000259" key="4">
    <source>
        <dbReference type="PROSITE" id="PS51755"/>
    </source>
</evidence>
<accession>A0A4R6ZA00</accession>
<feature type="DNA-binding region" description="OmpR/PhoB-type" evidence="2">
    <location>
        <begin position="34"/>
        <end position="131"/>
    </location>
</feature>
<dbReference type="SUPFAM" id="SSF46894">
    <property type="entry name" value="C-terminal effector domain of the bipartite response regulators"/>
    <property type="match status" value="1"/>
</dbReference>
<dbReference type="InterPro" id="IPR016032">
    <property type="entry name" value="Sig_transdc_resp-reg_C-effctor"/>
</dbReference>
<gene>
    <name evidence="5" type="ORF">DFR29_101264</name>
</gene>
<dbReference type="InterPro" id="IPR011990">
    <property type="entry name" value="TPR-like_helical_dom_sf"/>
</dbReference>
<evidence type="ECO:0000256" key="2">
    <source>
        <dbReference type="PROSITE-ProRule" id="PRU01091"/>
    </source>
</evidence>
<keyword evidence="1 2" id="KW-0238">DNA-binding</keyword>
<evidence type="ECO:0000256" key="1">
    <source>
        <dbReference type="ARBA" id="ARBA00023125"/>
    </source>
</evidence>
<dbReference type="Gene3D" id="1.10.10.10">
    <property type="entry name" value="Winged helix-like DNA-binding domain superfamily/Winged helix DNA-binding domain"/>
    <property type="match status" value="1"/>
</dbReference>
<organism evidence="5 6">
    <name type="scientific">Tahibacter aquaticus</name>
    <dbReference type="NCBI Taxonomy" id="520092"/>
    <lineage>
        <taxon>Bacteria</taxon>
        <taxon>Pseudomonadati</taxon>
        <taxon>Pseudomonadota</taxon>
        <taxon>Gammaproteobacteria</taxon>
        <taxon>Lysobacterales</taxon>
        <taxon>Rhodanobacteraceae</taxon>
        <taxon>Tahibacter</taxon>
    </lineage>
</organism>
<feature type="domain" description="OmpR/PhoB-type" evidence="4">
    <location>
        <begin position="34"/>
        <end position="131"/>
    </location>
</feature>